<protein>
    <recommendedName>
        <fullName evidence="4">Baseplate assembly protein</fullName>
    </recommendedName>
</protein>
<organism evidence="2 3">
    <name type="scientific">Blastococcus carthaginiensis</name>
    <dbReference type="NCBI Taxonomy" id="3050034"/>
    <lineage>
        <taxon>Bacteria</taxon>
        <taxon>Bacillati</taxon>
        <taxon>Actinomycetota</taxon>
        <taxon>Actinomycetes</taxon>
        <taxon>Geodermatophilales</taxon>
        <taxon>Geodermatophilaceae</taxon>
        <taxon>Blastococcus</taxon>
    </lineage>
</organism>
<evidence type="ECO:0000256" key="1">
    <source>
        <dbReference type="SAM" id="MobiDB-lite"/>
    </source>
</evidence>
<comment type="caution">
    <text evidence="2">The sequence shown here is derived from an EMBL/GenBank/DDBJ whole genome shotgun (WGS) entry which is preliminary data.</text>
</comment>
<dbReference type="Proteomes" id="UP001233673">
    <property type="component" value="Unassembled WGS sequence"/>
</dbReference>
<keyword evidence="3" id="KW-1185">Reference proteome</keyword>
<evidence type="ECO:0008006" key="4">
    <source>
        <dbReference type="Google" id="ProtNLM"/>
    </source>
</evidence>
<dbReference type="EMBL" id="JASNFN010000002">
    <property type="protein sequence ID" value="MDP5181580.1"/>
    <property type="molecule type" value="Genomic_DNA"/>
</dbReference>
<dbReference type="RefSeq" id="WP_305998299.1">
    <property type="nucleotide sequence ID" value="NZ_JASNFN010000002.1"/>
</dbReference>
<evidence type="ECO:0000313" key="3">
    <source>
        <dbReference type="Proteomes" id="UP001233673"/>
    </source>
</evidence>
<proteinExistence type="predicted"/>
<feature type="region of interest" description="Disordered" evidence="1">
    <location>
        <begin position="1"/>
        <end position="22"/>
    </location>
</feature>
<accession>A0ABT9I7N5</accession>
<name>A0ABT9I7N5_9ACTN</name>
<gene>
    <name evidence="2" type="ORF">QOZ88_02935</name>
</gene>
<reference evidence="3" key="1">
    <citation type="submission" date="2023-05" db="EMBL/GenBank/DDBJ databases">
        <title>Draft genome of Pseudofrankia sp. BMG5.37.</title>
        <authorList>
            <person name="Gtari M."/>
            <person name="Ghodhbane F."/>
            <person name="Sbissi I."/>
        </authorList>
    </citation>
    <scope>NUCLEOTIDE SEQUENCE [LARGE SCALE GENOMIC DNA]</scope>
    <source>
        <strain evidence="3">BMG 814</strain>
    </source>
</reference>
<evidence type="ECO:0000313" key="2">
    <source>
        <dbReference type="EMBL" id="MDP5181580.1"/>
    </source>
</evidence>
<sequence length="829" mass="88039">MTDCGCDPLAPQLPSTANPPAQTHLRRRVATHATALARMRTAFGADGRSPQLRALARQSAEDPAVALLDAWAVVCDVVAFYSERIAEEGFLRTATERRSIRELARTLGYELRPGVSAQVELAFTGETAPGAPAAVTVPRGTPVQSVPGQGEQPQTFETAEDLEVRGAWNDIPLVDAEPQHVAREAHQLWLRGPTTSVRPGGRLLVVRGTVSRLRVVDGVEPEPAGHAGWTRLRLVPATDTGGAGEAWDGPTEVYAFGERASLFGWNAPDPNLLVTEHGRPAGSEHVDSDDADQDLDHHRWMDFGVDPYALELDGDRPSVRAGTDAWVAVEQPAATDDAPPILHAAPVTKVVPDGAQRYALSGRITRVLLAGPRRAVPELERRRAVVHCASWPLPAQERPRTGPVAGTELEVHATDPPLPVGRSVLVVGVDAAEGQPQVQAATVTGCTPSGERRMRLELDRSVTGLRPDSVRVRGNVVPASHGETVRQVLGSGDGRVSFPCFRPRRAPLTHVRSTTTPEGAAPELEVRVDGVLWERVPRLDTAGPQDRVYVVRHDEDGGADVVFGDGLHGARLPTGEENVSATYRVGIGAPGAVGAGQLSLLVRRPLGVRQVENPAPAADWAPPEELEQARVNAPVRVRTLDRAVSVADHEDLARGYAGVGPARADLVWDGRRELVVVTLLGTDASAVSAGLRTDVHAALAAVRDPGTPLEVRAGQVLPFGLSVAVRHDPAHERAAVEDRVRAALTAAFGPAVRTFASPVSSAAVLVVVRQVPGVLACTVPRLEPPPDHEEARVAEGLLTAAPARWHGGVQAAQLLALDPDGLVIGEMTQ</sequence>